<dbReference type="Gene3D" id="2.170.130.10">
    <property type="entry name" value="TonB-dependent receptor, plug domain"/>
    <property type="match status" value="1"/>
</dbReference>
<evidence type="ECO:0000256" key="8">
    <source>
        <dbReference type="ARBA" id="ARBA00023136"/>
    </source>
</evidence>
<comment type="similarity">
    <text evidence="10 12">Belongs to the TonB-dependent receptor family.</text>
</comment>
<evidence type="ECO:0000259" key="15">
    <source>
        <dbReference type="Pfam" id="PF07715"/>
    </source>
</evidence>
<keyword evidence="6" id="KW-0406">Ion transport</keyword>
<evidence type="ECO:0000256" key="9">
    <source>
        <dbReference type="ARBA" id="ARBA00023237"/>
    </source>
</evidence>
<dbReference type="SUPFAM" id="SSF56935">
    <property type="entry name" value="Porins"/>
    <property type="match status" value="1"/>
</dbReference>
<protein>
    <submittedName>
        <fullName evidence="16">TonB-dependent receptor</fullName>
    </submittedName>
</protein>
<dbReference type="RefSeq" id="WP_123878412.1">
    <property type="nucleotide sequence ID" value="NZ_RPFZ01000001.1"/>
</dbReference>
<evidence type="ECO:0000259" key="14">
    <source>
        <dbReference type="Pfam" id="PF00593"/>
    </source>
</evidence>
<dbReference type="EMBL" id="RPFZ01000001">
    <property type="protein sequence ID" value="RPF70691.1"/>
    <property type="molecule type" value="Genomic_DNA"/>
</dbReference>
<keyword evidence="9 10" id="KW-0998">Cell outer membrane</keyword>
<evidence type="ECO:0000256" key="11">
    <source>
        <dbReference type="PROSITE-ProRule" id="PRU10143"/>
    </source>
</evidence>
<dbReference type="Pfam" id="PF00593">
    <property type="entry name" value="TonB_dep_Rec_b-barrel"/>
    <property type="match status" value="1"/>
</dbReference>
<evidence type="ECO:0000256" key="7">
    <source>
        <dbReference type="ARBA" id="ARBA00023077"/>
    </source>
</evidence>
<evidence type="ECO:0000313" key="17">
    <source>
        <dbReference type="Proteomes" id="UP000275232"/>
    </source>
</evidence>
<evidence type="ECO:0000256" key="13">
    <source>
        <dbReference type="SAM" id="SignalP"/>
    </source>
</evidence>
<feature type="domain" description="TonB-dependent receptor-like beta-barrel" evidence="14">
    <location>
        <begin position="179"/>
        <end position="615"/>
    </location>
</feature>
<dbReference type="PANTHER" id="PTHR30069:SF53">
    <property type="entry name" value="COLICIN I RECEPTOR-RELATED"/>
    <property type="match status" value="1"/>
</dbReference>
<evidence type="ECO:0000256" key="12">
    <source>
        <dbReference type="RuleBase" id="RU003357"/>
    </source>
</evidence>
<dbReference type="InterPro" id="IPR039426">
    <property type="entry name" value="TonB-dep_rcpt-like"/>
</dbReference>
<proteinExistence type="inferred from homology"/>
<dbReference type="Proteomes" id="UP000275232">
    <property type="component" value="Unassembled WGS sequence"/>
</dbReference>
<dbReference type="InterPro" id="IPR037066">
    <property type="entry name" value="Plug_dom_sf"/>
</dbReference>
<evidence type="ECO:0000313" key="16">
    <source>
        <dbReference type="EMBL" id="RPF70691.1"/>
    </source>
</evidence>
<comment type="caution">
    <text evidence="16">The sequence shown here is derived from an EMBL/GenBank/DDBJ whole genome shotgun (WGS) entry which is preliminary data.</text>
</comment>
<evidence type="ECO:0000256" key="4">
    <source>
        <dbReference type="ARBA" id="ARBA00022692"/>
    </source>
</evidence>
<dbReference type="InterPro" id="IPR000531">
    <property type="entry name" value="Beta-barrel_TonB"/>
</dbReference>
<name>A0A3N5DNP3_9SPHN</name>
<dbReference type="GO" id="GO:0006811">
    <property type="term" value="P:monoatomic ion transport"/>
    <property type="evidence" value="ECO:0007669"/>
    <property type="project" value="UniProtKB-KW"/>
</dbReference>
<feature type="signal peptide" evidence="13">
    <location>
        <begin position="1"/>
        <end position="20"/>
    </location>
</feature>
<feature type="domain" description="TonB-dependent receptor plug" evidence="15">
    <location>
        <begin position="56"/>
        <end position="163"/>
    </location>
</feature>
<evidence type="ECO:0000256" key="1">
    <source>
        <dbReference type="ARBA" id="ARBA00004571"/>
    </source>
</evidence>
<keyword evidence="3 10" id="KW-1134">Transmembrane beta strand</keyword>
<comment type="subcellular location">
    <subcellularLocation>
        <location evidence="1 10">Cell outer membrane</location>
        <topology evidence="1 10">Multi-pass membrane protein</topology>
    </subcellularLocation>
</comment>
<gene>
    <name evidence="16" type="ORF">EG799_02950</name>
</gene>
<dbReference type="GO" id="GO:0009279">
    <property type="term" value="C:cell outer membrane"/>
    <property type="evidence" value="ECO:0007669"/>
    <property type="project" value="UniProtKB-SubCell"/>
</dbReference>
<feature type="short sequence motif" description="TonB box" evidence="11">
    <location>
        <begin position="43"/>
        <end position="49"/>
    </location>
</feature>
<keyword evidence="17" id="KW-1185">Reference proteome</keyword>
<dbReference type="OrthoDB" id="9796221at2"/>
<evidence type="ECO:0000256" key="2">
    <source>
        <dbReference type="ARBA" id="ARBA00022448"/>
    </source>
</evidence>
<dbReference type="CDD" id="cd01347">
    <property type="entry name" value="ligand_gated_channel"/>
    <property type="match status" value="1"/>
</dbReference>
<dbReference type="PANTHER" id="PTHR30069">
    <property type="entry name" value="TONB-DEPENDENT OUTER MEMBRANE RECEPTOR"/>
    <property type="match status" value="1"/>
</dbReference>
<evidence type="ECO:0000256" key="5">
    <source>
        <dbReference type="ARBA" id="ARBA00022729"/>
    </source>
</evidence>
<dbReference type="PROSITE" id="PS00430">
    <property type="entry name" value="TONB_DEPENDENT_REC_1"/>
    <property type="match status" value="1"/>
</dbReference>
<dbReference type="AlphaFoldDB" id="A0A3N5DNP3"/>
<feature type="chain" id="PRO_5018262391" evidence="13">
    <location>
        <begin position="21"/>
        <end position="641"/>
    </location>
</feature>
<dbReference type="Gene3D" id="2.40.170.20">
    <property type="entry name" value="TonB-dependent receptor, beta-barrel domain"/>
    <property type="match status" value="1"/>
</dbReference>
<keyword evidence="5 13" id="KW-0732">Signal</keyword>
<dbReference type="GO" id="GO:0015889">
    <property type="term" value="P:cobalamin transport"/>
    <property type="evidence" value="ECO:0007669"/>
    <property type="project" value="TreeGrafter"/>
</dbReference>
<evidence type="ECO:0000256" key="3">
    <source>
        <dbReference type="ARBA" id="ARBA00022452"/>
    </source>
</evidence>
<dbReference type="Pfam" id="PF07715">
    <property type="entry name" value="Plug"/>
    <property type="match status" value="1"/>
</dbReference>
<keyword evidence="16" id="KW-0675">Receptor</keyword>
<keyword evidence="4 10" id="KW-0812">Transmembrane</keyword>
<organism evidence="16 17">
    <name type="scientific">Aurantiacibacter spongiae</name>
    <dbReference type="NCBI Taxonomy" id="2488860"/>
    <lineage>
        <taxon>Bacteria</taxon>
        <taxon>Pseudomonadati</taxon>
        <taxon>Pseudomonadota</taxon>
        <taxon>Alphaproteobacteria</taxon>
        <taxon>Sphingomonadales</taxon>
        <taxon>Erythrobacteraceae</taxon>
        <taxon>Aurantiacibacter</taxon>
    </lineage>
</organism>
<dbReference type="PROSITE" id="PS52016">
    <property type="entry name" value="TONB_DEPENDENT_REC_3"/>
    <property type="match status" value="1"/>
</dbReference>
<dbReference type="InterPro" id="IPR010916">
    <property type="entry name" value="TonB_box_CS"/>
</dbReference>
<evidence type="ECO:0000256" key="6">
    <source>
        <dbReference type="ARBA" id="ARBA00023065"/>
    </source>
</evidence>
<evidence type="ECO:0000256" key="10">
    <source>
        <dbReference type="PROSITE-ProRule" id="PRU01360"/>
    </source>
</evidence>
<sequence>MRKYLILGASALSLAVPAAAQDAGSPCEDVASASGFCPTPEDTITVTATGTRTSVDATGQAVTVLGRNEIVSLQTPDLTRVLERVPGLTVTRNGGVGGFTGVRLRGSEAEQVLVIVDGVRVADPASPAGGYDFGNLLASDIDKLDVLRGSNSTIWGSDAVGGVILASTLQRTGLDASAQYGSDDTFSGRLAGGLSDADTGYIGASATYFGTDGFSAAAAGTEPDGFEQWALNGHARYYFSDQFELFARARYAEGELDIDGTPPPLYALADTPEYQDTRHLAASAGAVYDTGPLFLQGAYSFADTARDNYDPASGDAPTFTSDGRSDRVEVRGEWRPFGPLLVNFGAENEWTSYRTAYDAGEETRIFGAYAQGGIEWRGINAHLGARFTDHADFGSAVSFGGDASYGLGDGWRVRASVGEGFKAPSLFQLYSDYGNLALQPEESTSVDVGLAYGTRALEGTDTYAALTLFRRDTDDQIAFVSCFGRTDAICEDRPFGTYENVGRTRAQGIEFESWVRAGSGVTLGALYAFTDTENRSPGSAEAGNRLARRPRFAATFTGEWTPLARLTLGADLRIVTASFDDAANTVRLDGYETLALRAALGLTERVQVFGRVENVWDEDYQTAAGYATQGRAVHVGARLAL</sequence>
<reference evidence="16 17" key="1">
    <citation type="submission" date="2018-11" db="EMBL/GenBank/DDBJ databases">
        <title>Erythrobacter spongiae sp. nov., isolated from a marine sponge.</title>
        <authorList>
            <person name="Zhuang L."/>
            <person name="Luo L."/>
        </authorList>
    </citation>
    <scope>NUCLEOTIDE SEQUENCE [LARGE SCALE GENOMIC DNA]</scope>
    <source>
        <strain evidence="16 17">HN-E23</strain>
    </source>
</reference>
<keyword evidence="2 10" id="KW-0813">Transport</keyword>
<keyword evidence="8 10" id="KW-0472">Membrane</keyword>
<keyword evidence="7 11" id="KW-0798">TonB box</keyword>
<dbReference type="InterPro" id="IPR036942">
    <property type="entry name" value="Beta-barrel_TonB_sf"/>
</dbReference>
<accession>A0A3N5DNP3</accession>
<dbReference type="InterPro" id="IPR012910">
    <property type="entry name" value="Plug_dom"/>
</dbReference>